<reference evidence="2 3" key="1">
    <citation type="submission" date="2015-09" db="EMBL/GenBank/DDBJ databases">
        <authorList>
            <consortium name="Pathogen Informatics"/>
        </authorList>
    </citation>
    <scope>NUCLEOTIDE SEQUENCE [LARGE SCALE GENOMIC DNA]</scope>
    <source>
        <strain evidence="2 3">2789STDY5834962</strain>
    </source>
</reference>
<protein>
    <submittedName>
        <fullName evidence="2">Predicted nucleotidyltransferases</fullName>
    </submittedName>
</protein>
<dbReference type="InterPro" id="IPR043519">
    <property type="entry name" value="NT_sf"/>
</dbReference>
<dbReference type="AlphaFoldDB" id="A0A173UAL7"/>
<name>A0A173UAL7_9FIRM</name>
<evidence type="ECO:0000313" key="2">
    <source>
        <dbReference type="EMBL" id="CUN12103.1"/>
    </source>
</evidence>
<proteinExistence type="predicted"/>
<dbReference type="InterPro" id="IPR041633">
    <property type="entry name" value="Polbeta"/>
</dbReference>
<dbReference type="GO" id="GO:0016740">
    <property type="term" value="F:transferase activity"/>
    <property type="evidence" value="ECO:0007669"/>
    <property type="project" value="UniProtKB-KW"/>
</dbReference>
<dbReference type="Proteomes" id="UP000095727">
    <property type="component" value="Unassembled WGS sequence"/>
</dbReference>
<evidence type="ECO:0000259" key="1">
    <source>
        <dbReference type="Pfam" id="PF18765"/>
    </source>
</evidence>
<organism evidence="2 3">
    <name type="scientific">Coprococcus comes</name>
    <dbReference type="NCBI Taxonomy" id="410072"/>
    <lineage>
        <taxon>Bacteria</taxon>
        <taxon>Bacillati</taxon>
        <taxon>Bacillota</taxon>
        <taxon>Clostridia</taxon>
        <taxon>Lachnospirales</taxon>
        <taxon>Lachnospiraceae</taxon>
        <taxon>Coprococcus</taxon>
    </lineage>
</organism>
<sequence>MISLIKVKVVGGRKNADFCEYRNKNGSYRRNYFICKKHDIHCVILFGSRARGDFKRTSDIDIAASGGDFDRFALDVDEEKSTLLEFDIVDLDRDMQDALRESIRREGKILFEKV</sequence>
<accession>A0A173UAL7</accession>
<evidence type="ECO:0000313" key="3">
    <source>
        <dbReference type="Proteomes" id="UP000095727"/>
    </source>
</evidence>
<dbReference type="EMBL" id="CYXR01000026">
    <property type="protein sequence ID" value="CUN12103.1"/>
    <property type="molecule type" value="Genomic_DNA"/>
</dbReference>
<dbReference type="CDD" id="cd05403">
    <property type="entry name" value="NT_KNTase_like"/>
    <property type="match status" value="1"/>
</dbReference>
<dbReference type="Gene3D" id="3.30.460.10">
    <property type="entry name" value="Beta Polymerase, domain 2"/>
    <property type="match status" value="1"/>
</dbReference>
<gene>
    <name evidence="2" type="ORF">ERS852574_02830</name>
</gene>
<dbReference type="Pfam" id="PF18765">
    <property type="entry name" value="Polbeta"/>
    <property type="match status" value="1"/>
</dbReference>
<keyword evidence="2" id="KW-0808">Transferase</keyword>
<feature type="domain" description="Polymerase beta nucleotidyltransferase" evidence="1">
    <location>
        <begin position="34"/>
        <end position="113"/>
    </location>
</feature>
<dbReference type="SUPFAM" id="SSF81301">
    <property type="entry name" value="Nucleotidyltransferase"/>
    <property type="match status" value="1"/>
</dbReference>